<comment type="caution">
    <text evidence="4">The sequence shown here is derived from an EMBL/GenBank/DDBJ whole genome shotgun (WGS) entry which is preliminary data.</text>
</comment>
<dbReference type="PROSITE" id="PS51257">
    <property type="entry name" value="PROKAR_LIPOPROTEIN"/>
    <property type="match status" value="1"/>
</dbReference>
<dbReference type="AlphaFoldDB" id="A0AAD5DV72"/>
<name>A0AAD5DV72_9CHLO</name>
<evidence type="ECO:0000313" key="4">
    <source>
        <dbReference type="EMBL" id="KAI7843746.1"/>
    </source>
</evidence>
<dbReference type="SUPFAM" id="SSF52266">
    <property type="entry name" value="SGNH hydrolase"/>
    <property type="match status" value="1"/>
</dbReference>
<dbReference type="PANTHER" id="PTHR37834:SF2">
    <property type="entry name" value="ESTERASE, SGNH HYDROLASE-TYPE"/>
    <property type="match status" value="1"/>
</dbReference>
<dbReference type="EMBL" id="JADXDR010000036">
    <property type="protein sequence ID" value="KAI7843746.1"/>
    <property type="molecule type" value="Genomic_DNA"/>
</dbReference>
<feature type="domain" description="SGNH hydrolase-type esterase" evidence="3">
    <location>
        <begin position="196"/>
        <end position="420"/>
    </location>
</feature>
<dbReference type="InterPro" id="IPR052762">
    <property type="entry name" value="PCW_deacetylase/CE"/>
</dbReference>
<dbReference type="PANTHER" id="PTHR37834">
    <property type="entry name" value="GDSL-LIKE LIPASE/ACYLHYDROLASE DOMAIN PROTEIN (AFU_ORTHOLOGUE AFUA_2G00620)"/>
    <property type="match status" value="1"/>
</dbReference>
<keyword evidence="5" id="KW-1185">Reference proteome</keyword>
<evidence type="ECO:0000259" key="3">
    <source>
        <dbReference type="Pfam" id="PF13472"/>
    </source>
</evidence>
<dbReference type="Proteomes" id="UP001205105">
    <property type="component" value="Unassembled WGS sequence"/>
</dbReference>
<proteinExistence type="predicted"/>
<accession>A0AAD5DV72</accession>
<dbReference type="InterPro" id="IPR013830">
    <property type="entry name" value="SGNH_hydro"/>
</dbReference>
<protein>
    <recommendedName>
        <fullName evidence="3">SGNH hydrolase-type esterase domain-containing protein</fullName>
    </recommendedName>
</protein>
<dbReference type="Pfam" id="PF13472">
    <property type="entry name" value="Lipase_GDSL_2"/>
    <property type="match status" value="1"/>
</dbReference>
<dbReference type="Gene3D" id="3.40.50.1110">
    <property type="entry name" value="SGNH hydrolase"/>
    <property type="match status" value="1"/>
</dbReference>
<feature type="chain" id="PRO_5042211809" description="SGNH hydrolase-type esterase domain-containing protein" evidence="2">
    <location>
        <begin position="21"/>
        <end position="439"/>
    </location>
</feature>
<feature type="signal peptide" evidence="2">
    <location>
        <begin position="1"/>
        <end position="20"/>
    </location>
</feature>
<reference evidence="4" key="1">
    <citation type="submission" date="2020-11" db="EMBL/GenBank/DDBJ databases">
        <title>Chlorella ohadii genome sequencing and assembly.</title>
        <authorList>
            <person name="Murik O."/>
            <person name="Treves H."/>
            <person name="Kedem I."/>
            <person name="Shotland Y."/>
            <person name="Kaplan A."/>
        </authorList>
    </citation>
    <scope>NUCLEOTIDE SEQUENCE</scope>
    <source>
        <strain evidence="4">1</strain>
    </source>
</reference>
<dbReference type="Gene3D" id="2.60.120.260">
    <property type="entry name" value="Galactose-binding domain-like"/>
    <property type="match status" value="1"/>
</dbReference>
<evidence type="ECO:0000256" key="2">
    <source>
        <dbReference type="SAM" id="SignalP"/>
    </source>
</evidence>
<gene>
    <name evidence="4" type="ORF">COHA_002644</name>
</gene>
<keyword evidence="2" id="KW-0732">Signal</keyword>
<evidence type="ECO:0000313" key="5">
    <source>
        <dbReference type="Proteomes" id="UP001205105"/>
    </source>
</evidence>
<evidence type="ECO:0000256" key="1">
    <source>
        <dbReference type="SAM" id="MobiDB-lite"/>
    </source>
</evidence>
<dbReference type="InterPro" id="IPR036514">
    <property type="entry name" value="SGNH_hydro_sf"/>
</dbReference>
<sequence>MARALLLALLLATACAAVAAAGRAGDPDGDADGGPIRRNGNKKPIMLLSGRFYPGQTRAGTTLPQLMTWPGNAVTVRFSGSDEVSVELDGRMTAVPAADRWVNTTRSDLPSVVFQFNLDGEVSTAQVTKAEPWLTWNKTGLSLGLHTLTITRATEPRYGAVWLRDITLQGSSDEPGGVFVRPPAGPILSSGRRMLFIGDSYTAGAANAADKSCKSANAANSNTLLAYGPVAARALRAEYQALGWSVATMNIYREAAGDVWPPALRRAFWPRVRDFWKRADALNPASQYNMASWVPQVVVMAAGTNDFANASISAGNKVVSGDLAKLPSMDDWVDAHEAFVREIAQVYPRAIIINLVFPLEQQLVGVRTPEQTLAYLQYFAASSARFQAARLQNVYTLQLDGSGFPNTNWCASHPNVDTHAMIADQLAAFVRRILPSWAA</sequence>
<feature type="region of interest" description="Disordered" evidence="1">
    <location>
        <begin position="22"/>
        <end position="42"/>
    </location>
</feature>
<organism evidence="4 5">
    <name type="scientific">Chlorella ohadii</name>
    <dbReference type="NCBI Taxonomy" id="2649997"/>
    <lineage>
        <taxon>Eukaryota</taxon>
        <taxon>Viridiplantae</taxon>
        <taxon>Chlorophyta</taxon>
        <taxon>core chlorophytes</taxon>
        <taxon>Trebouxiophyceae</taxon>
        <taxon>Chlorellales</taxon>
        <taxon>Chlorellaceae</taxon>
        <taxon>Chlorella clade</taxon>
        <taxon>Chlorella</taxon>
    </lineage>
</organism>